<organism evidence="8 9">
    <name type="scientific">Neorhizobium galegae bv. officinalis</name>
    <dbReference type="NCBI Taxonomy" id="323656"/>
    <lineage>
        <taxon>Bacteria</taxon>
        <taxon>Pseudomonadati</taxon>
        <taxon>Pseudomonadota</taxon>
        <taxon>Alphaproteobacteria</taxon>
        <taxon>Hyphomicrobiales</taxon>
        <taxon>Rhizobiaceae</taxon>
        <taxon>Rhizobium/Agrobacterium group</taxon>
        <taxon>Neorhizobium</taxon>
    </lineage>
</organism>
<proteinExistence type="predicted"/>
<dbReference type="GO" id="GO:0000976">
    <property type="term" value="F:transcription cis-regulatory region binding"/>
    <property type="evidence" value="ECO:0007669"/>
    <property type="project" value="TreeGrafter"/>
</dbReference>
<name>A0A0T7FS60_NEOGA</name>
<dbReference type="InterPro" id="IPR036388">
    <property type="entry name" value="WH-like_DNA-bd_sf"/>
</dbReference>
<dbReference type="SMART" id="SM00448">
    <property type="entry name" value="REC"/>
    <property type="match status" value="1"/>
</dbReference>
<feature type="DNA-binding region" description="OmpR/PhoB-type" evidence="5">
    <location>
        <begin position="129"/>
        <end position="227"/>
    </location>
</feature>
<protein>
    <submittedName>
        <fullName evidence="8">Phosphate regulon transcriptional regulatory protein PhoB</fullName>
    </submittedName>
</protein>
<reference evidence="8 9" key="1">
    <citation type="submission" date="2014-08" db="EMBL/GenBank/DDBJ databases">
        <authorList>
            <person name="Chen Y.-H."/>
        </authorList>
    </citation>
    <scope>NUCLEOTIDE SEQUENCE [LARGE SCALE GENOMIC DNA]</scope>
</reference>
<sequence length="228" mass="25155">MSARVLLVDDDESFRLILQKALVADSFVVSMLASGAEISNRLKAVPPDILVMSSDLPGVRGLEVCREVRLDPVLSRLPIILLVPSGGEGLHLIALAAGADDCLLKPFSPVELVVRVKNLLRRVNPALLDHMLKVGDLTLDREAHRVHRQKREVKLGPKEFKLLEFLMRTPGKVYSRSELKASLWGDDTTVDERAIDVHIGRLRKVISLGKSDNVIRTVRGAGYALGDF</sequence>
<dbReference type="SUPFAM" id="SSF46894">
    <property type="entry name" value="C-terminal effector domain of the bipartite response regulators"/>
    <property type="match status" value="1"/>
</dbReference>
<dbReference type="PANTHER" id="PTHR48111:SF40">
    <property type="entry name" value="PHOSPHATE REGULON TRANSCRIPTIONAL REGULATORY PROTEIN PHOB"/>
    <property type="match status" value="1"/>
</dbReference>
<dbReference type="InterPro" id="IPR039420">
    <property type="entry name" value="WalR-like"/>
</dbReference>
<dbReference type="PANTHER" id="PTHR48111">
    <property type="entry name" value="REGULATOR OF RPOS"/>
    <property type="match status" value="1"/>
</dbReference>
<evidence type="ECO:0000256" key="5">
    <source>
        <dbReference type="PROSITE-ProRule" id="PRU01091"/>
    </source>
</evidence>
<evidence type="ECO:0000313" key="8">
    <source>
        <dbReference type="EMBL" id="CDZ37829.1"/>
    </source>
</evidence>
<dbReference type="InterPro" id="IPR011006">
    <property type="entry name" value="CheY-like_superfamily"/>
</dbReference>
<dbReference type="EMBL" id="CCRH01000011">
    <property type="protein sequence ID" value="CDZ37829.1"/>
    <property type="molecule type" value="Genomic_DNA"/>
</dbReference>
<evidence type="ECO:0000256" key="2">
    <source>
        <dbReference type="ARBA" id="ARBA00023012"/>
    </source>
</evidence>
<keyword evidence="1" id="KW-0597">Phosphoprotein</keyword>
<dbReference type="Proteomes" id="UP000046176">
    <property type="component" value="Unassembled WGS sequence"/>
</dbReference>
<feature type="domain" description="Response regulatory" evidence="6">
    <location>
        <begin position="4"/>
        <end position="120"/>
    </location>
</feature>
<dbReference type="InterPro" id="IPR001789">
    <property type="entry name" value="Sig_transdc_resp-reg_receiver"/>
</dbReference>
<dbReference type="PROSITE" id="PS50110">
    <property type="entry name" value="RESPONSE_REGULATORY"/>
    <property type="match status" value="1"/>
</dbReference>
<feature type="domain" description="OmpR/PhoB-type" evidence="7">
    <location>
        <begin position="129"/>
        <end position="227"/>
    </location>
</feature>
<dbReference type="SUPFAM" id="SSF52172">
    <property type="entry name" value="CheY-like"/>
    <property type="match status" value="1"/>
</dbReference>
<keyword evidence="3 5" id="KW-0238">DNA-binding</keyword>
<evidence type="ECO:0000256" key="3">
    <source>
        <dbReference type="ARBA" id="ARBA00023125"/>
    </source>
</evidence>
<dbReference type="OrthoDB" id="8395155at2"/>
<evidence type="ECO:0000259" key="7">
    <source>
        <dbReference type="PROSITE" id="PS51755"/>
    </source>
</evidence>
<dbReference type="GO" id="GO:0005829">
    <property type="term" value="C:cytosol"/>
    <property type="evidence" value="ECO:0007669"/>
    <property type="project" value="TreeGrafter"/>
</dbReference>
<dbReference type="Pfam" id="PF00072">
    <property type="entry name" value="Response_reg"/>
    <property type="match status" value="1"/>
</dbReference>
<evidence type="ECO:0000313" key="9">
    <source>
        <dbReference type="Proteomes" id="UP000046176"/>
    </source>
</evidence>
<evidence type="ECO:0000259" key="6">
    <source>
        <dbReference type="PROSITE" id="PS50110"/>
    </source>
</evidence>
<dbReference type="PROSITE" id="PS51755">
    <property type="entry name" value="OMPR_PHOB"/>
    <property type="match status" value="1"/>
</dbReference>
<dbReference type="Gene3D" id="1.10.10.10">
    <property type="entry name" value="Winged helix-like DNA-binding domain superfamily/Winged helix DNA-binding domain"/>
    <property type="match status" value="1"/>
</dbReference>
<dbReference type="GO" id="GO:0006355">
    <property type="term" value="P:regulation of DNA-templated transcription"/>
    <property type="evidence" value="ECO:0007669"/>
    <property type="project" value="InterPro"/>
</dbReference>
<dbReference type="RefSeq" id="WP_046668026.1">
    <property type="nucleotide sequence ID" value="NZ_CCRH01000011.1"/>
</dbReference>
<dbReference type="CDD" id="cd00383">
    <property type="entry name" value="trans_reg_C"/>
    <property type="match status" value="1"/>
</dbReference>
<evidence type="ECO:0000256" key="4">
    <source>
        <dbReference type="PROSITE-ProRule" id="PRU00169"/>
    </source>
</evidence>
<gene>
    <name evidence="8" type="primary">phoB</name>
    <name evidence="8" type="ORF">NGAL_HAMBI1145_40640</name>
</gene>
<comment type="caution">
    <text evidence="4">Lacks conserved residue(s) required for the propagation of feature annotation.</text>
</comment>
<evidence type="ECO:0000256" key="1">
    <source>
        <dbReference type="ARBA" id="ARBA00022553"/>
    </source>
</evidence>
<accession>A0A0T7FS60</accession>
<dbReference type="Gene3D" id="3.40.50.2300">
    <property type="match status" value="1"/>
</dbReference>
<dbReference type="InterPro" id="IPR001867">
    <property type="entry name" value="OmpR/PhoB-type_DNA-bd"/>
</dbReference>
<dbReference type="Pfam" id="PF00486">
    <property type="entry name" value="Trans_reg_C"/>
    <property type="match status" value="1"/>
</dbReference>
<dbReference type="Gene3D" id="6.10.250.690">
    <property type="match status" value="1"/>
</dbReference>
<keyword evidence="2" id="KW-0902">Two-component regulatory system</keyword>
<dbReference type="AlphaFoldDB" id="A0A0T7FS60"/>
<dbReference type="SMART" id="SM00862">
    <property type="entry name" value="Trans_reg_C"/>
    <property type="match status" value="1"/>
</dbReference>
<dbReference type="GO" id="GO:0000156">
    <property type="term" value="F:phosphorelay response regulator activity"/>
    <property type="evidence" value="ECO:0007669"/>
    <property type="project" value="TreeGrafter"/>
</dbReference>
<dbReference type="GO" id="GO:0032993">
    <property type="term" value="C:protein-DNA complex"/>
    <property type="evidence" value="ECO:0007669"/>
    <property type="project" value="TreeGrafter"/>
</dbReference>
<dbReference type="InterPro" id="IPR016032">
    <property type="entry name" value="Sig_transdc_resp-reg_C-effctor"/>
</dbReference>